<dbReference type="InterPro" id="IPR036890">
    <property type="entry name" value="HATPase_C_sf"/>
</dbReference>
<protein>
    <submittedName>
        <fullName evidence="4">Multi-sensor hybrid histidine kinase</fullName>
    </submittedName>
</protein>
<keyword evidence="4" id="KW-0808">Transferase</keyword>
<keyword evidence="3" id="KW-1133">Transmembrane helix</keyword>
<dbReference type="Gene3D" id="3.30.565.10">
    <property type="entry name" value="Histidine kinase-like ATPase, C-terminal domain"/>
    <property type="match status" value="1"/>
</dbReference>
<name>A0A078AH74_STYLE</name>
<dbReference type="GO" id="GO:0016301">
    <property type="term" value="F:kinase activity"/>
    <property type="evidence" value="ECO:0007669"/>
    <property type="project" value="UniProtKB-KW"/>
</dbReference>
<keyword evidence="2" id="KW-0175">Coiled coil</keyword>
<dbReference type="SUPFAM" id="SSF55874">
    <property type="entry name" value="ATPase domain of HSP90 chaperone/DNA topoisomerase II/histidine kinase"/>
    <property type="match status" value="1"/>
</dbReference>
<sequence length="708" mass="83010">MAILIDGLFRANDLEDIHISTSVMNWVFFAVLVSFSVLIWMKIYLVCYFICPLLTIITFYYYTFQDFTQTLQMLNFNFLGKLESDKAFHKWLKIFETFIEGIALIRNNYILYSNQNLLHMLEIQTNEELTNDPKNLKLQRKLVATKIKPYSYGREKPKNQASNVWTFLAKNEKGGTFELTSRSVQYDEENSSSKKYITLNQVNVNVAGARDKLLIVRDVSHLVYLEQIMQSKQDMSKFTDKLMKQIQEYAEHAFKNLDNLQQNIKPQGKQVLQEAQNELKKMLFRIKDFEQVYNVSENKFESEKKHFNIKQSIHEVINVTQTDLRKRSIELSFFYDNDLPTITFGDAIKFKQILLNLLLQSISGTQKGIVRIKAERFYQDSMPFLKVETDNSKFNFHKENNQRIWRFTQLFDFPKLIAAKVEINLKIAKILCNALNWRIDFNAFKGSKYSVAFPLIKSNVLFTESLENLGSQLPNQNRSSTPQLEEQLENITPTELPNFSTPSKIRYSREIFNDAHQLELAEEDVIREHNEEEEDDEEFDLEDSNQLVVDKRFQSNHSKSKRFSRQEYYPDLQISEQTKVECCKSVLLYSLPDLFDLFKDQVGIICDEAQKDETAINLIRNSYGPKSNCSCIGYKYIFFDLDDPTIDQNGFILRINRLMAEFDKFSQIIGVTLRETITAENICGKLAINFIQRPPQIDYLKRILIEEE</sequence>
<gene>
    <name evidence="4" type="primary">Contig2278.g2451</name>
    <name evidence="4" type="ORF">STYLEM_10658</name>
</gene>
<proteinExistence type="predicted"/>
<dbReference type="EMBL" id="CCKQ01010135">
    <property type="protein sequence ID" value="CDW81635.1"/>
    <property type="molecule type" value="Genomic_DNA"/>
</dbReference>
<evidence type="ECO:0000313" key="4">
    <source>
        <dbReference type="EMBL" id="CDW81635.1"/>
    </source>
</evidence>
<keyword evidence="5" id="KW-1185">Reference proteome</keyword>
<organism evidence="4 5">
    <name type="scientific">Stylonychia lemnae</name>
    <name type="common">Ciliate</name>
    <dbReference type="NCBI Taxonomy" id="5949"/>
    <lineage>
        <taxon>Eukaryota</taxon>
        <taxon>Sar</taxon>
        <taxon>Alveolata</taxon>
        <taxon>Ciliophora</taxon>
        <taxon>Intramacronucleata</taxon>
        <taxon>Spirotrichea</taxon>
        <taxon>Stichotrichia</taxon>
        <taxon>Sporadotrichida</taxon>
        <taxon>Oxytrichidae</taxon>
        <taxon>Stylonychinae</taxon>
        <taxon>Stylonychia</taxon>
    </lineage>
</organism>
<dbReference type="OrthoDB" id="324992at2759"/>
<dbReference type="PANTHER" id="PTHR43719:SF28">
    <property type="entry name" value="PEROXIDE STRESS-ACTIVATED HISTIDINE KINASE MAK1-RELATED"/>
    <property type="match status" value="1"/>
</dbReference>
<reference evidence="4 5" key="1">
    <citation type="submission" date="2014-06" db="EMBL/GenBank/DDBJ databases">
        <authorList>
            <person name="Swart Estienne"/>
        </authorList>
    </citation>
    <scope>NUCLEOTIDE SEQUENCE [LARGE SCALE GENOMIC DNA]</scope>
    <source>
        <strain evidence="4 5">130c</strain>
    </source>
</reference>
<evidence type="ECO:0000313" key="5">
    <source>
        <dbReference type="Proteomes" id="UP000039865"/>
    </source>
</evidence>
<feature type="coiled-coil region" evidence="2">
    <location>
        <begin position="243"/>
        <end position="292"/>
    </location>
</feature>
<accession>A0A078AH74</accession>
<keyword evidence="3" id="KW-0812">Transmembrane</keyword>
<evidence type="ECO:0000256" key="2">
    <source>
        <dbReference type="SAM" id="Coils"/>
    </source>
</evidence>
<keyword evidence="3" id="KW-0472">Membrane</keyword>
<keyword evidence="1" id="KW-0597">Phosphoprotein</keyword>
<feature type="transmembrane region" description="Helical" evidence="3">
    <location>
        <begin position="17"/>
        <end position="38"/>
    </location>
</feature>
<dbReference type="InterPro" id="IPR050956">
    <property type="entry name" value="2C_system_His_kinase"/>
</dbReference>
<evidence type="ECO:0000256" key="1">
    <source>
        <dbReference type="ARBA" id="ARBA00022553"/>
    </source>
</evidence>
<dbReference type="InParanoid" id="A0A078AH74"/>
<dbReference type="Proteomes" id="UP000039865">
    <property type="component" value="Unassembled WGS sequence"/>
</dbReference>
<dbReference type="AlphaFoldDB" id="A0A078AH74"/>
<dbReference type="PANTHER" id="PTHR43719">
    <property type="entry name" value="TWO-COMPONENT HISTIDINE KINASE"/>
    <property type="match status" value="1"/>
</dbReference>
<keyword evidence="4" id="KW-0418">Kinase</keyword>
<evidence type="ECO:0000256" key="3">
    <source>
        <dbReference type="SAM" id="Phobius"/>
    </source>
</evidence>
<feature type="transmembrane region" description="Helical" evidence="3">
    <location>
        <begin position="45"/>
        <end position="64"/>
    </location>
</feature>